<gene>
    <name evidence="11" type="ORF">JNB71_13635</name>
</gene>
<evidence type="ECO:0000259" key="10">
    <source>
        <dbReference type="PROSITE" id="PS52029"/>
    </source>
</evidence>
<dbReference type="InterPro" id="IPR038063">
    <property type="entry name" value="Transpep_catalytic_dom"/>
</dbReference>
<feature type="active site" description="Nucleophile" evidence="9">
    <location>
        <position position="172"/>
    </location>
</feature>
<evidence type="ECO:0000256" key="6">
    <source>
        <dbReference type="ARBA" id="ARBA00022960"/>
    </source>
</evidence>
<evidence type="ECO:0000313" key="12">
    <source>
        <dbReference type="Proteomes" id="UP000757604"/>
    </source>
</evidence>
<name>A0ABS7HD53_9HYPH</name>
<feature type="domain" description="L,D-TPase catalytic" evidence="10">
    <location>
        <begin position="60"/>
        <end position="196"/>
    </location>
</feature>
<dbReference type="SUPFAM" id="SSF141523">
    <property type="entry name" value="L,D-transpeptidase catalytic domain-like"/>
    <property type="match status" value="1"/>
</dbReference>
<keyword evidence="12" id="KW-1185">Reference proteome</keyword>
<feature type="active site" description="Proton donor/acceptor" evidence="9">
    <location>
        <position position="156"/>
    </location>
</feature>
<evidence type="ECO:0000256" key="9">
    <source>
        <dbReference type="PROSITE-ProRule" id="PRU01373"/>
    </source>
</evidence>
<dbReference type="PANTHER" id="PTHR30582:SF24">
    <property type="entry name" value="L,D-TRANSPEPTIDASE ERFK_SRFK-RELATED"/>
    <property type="match status" value="1"/>
</dbReference>
<keyword evidence="4" id="KW-0808">Transferase</keyword>
<keyword evidence="3" id="KW-0328">Glycosyltransferase</keyword>
<dbReference type="EMBL" id="JAEUAO010000003">
    <property type="protein sequence ID" value="MBW9064364.1"/>
    <property type="molecule type" value="Genomic_DNA"/>
</dbReference>
<proteinExistence type="inferred from homology"/>
<keyword evidence="7 9" id="KW-0573">Peptidoglycan synthesis</keyword>
<keyword evidence="8 9" id="KW-0961">Cell wall biogenesis/degradation</keyword>
<dbReference type="RefSeq" id="WP_220372357.1">
    <property type="nucleotide sequence ID" value="NZ_JAEUAO010000003.1"/>
</dbReference>
<comment type="pathway">
    <text evidence="1 9">Cell wall biogenesis; peptidoglycan biosynthesis.</text>
</comment>
<evidence type="ECO:0000256" key="8">
    <source>
        <dbReference type="ARBA" id="ARBA00023316"/>
    </source>
</evidence>
<evidence type="ECO:0000256" key="2">
    <source>
        <dbReference type="ARBA" id="ARBA00005992"/>
    </source>
</evidence>
<keyword evidence="5" id="KW-0378">Hydrolase</keyword>
<dbReference type="InterPro" id="IPR005490">
    <property type="entry name" value="LD_TPept_cat_dom"/>
</dbReference>
<evidence type="ECO:0000256" key="3">
    <source>
        <dbReference type="ARBA" id="ARBA00022676"/>
    </source>
</evidence>
<evidence type="ECO:0000256" key="1">
    <source>
        <dbReference type="ARBA" id="ARBA00004752"/>
    </source>
</evidence>
<dbReference type="Pfam" id="PF03734">
    <property type="entry name" value="YkuD"/>
    <property type="match status" value="1"/>
</dbReference>
<evidence type="ECO:0000256" key="4">
    <source>
        <dbReference type="ARBA" id="ARBA00022679"/>
    </source>
</evidence>
<accession>A0ABS7HD53</accession>
<reference evidence="11 12" key="1">
    <citation type="journal article" date="2021" name="MBio">
        <title>Poor Competitiveness of Bradyrhizobium in Pigeon Pea Root Colonization in Indian Soils.</title>
        <authorList>
            <person name="Chalasani D."/>
            <person name="Basu A."/>
            <person name="Pullabhotla S.V.S.R.N."/>
            <person name="Jorrin B."/>
            <person name="Neal A.L."/>
            <person name="Poole P.S."/>
            <person name="Podile A.R."/>
            <person name="Tkacz A."/>
        </authorList>
    </citation>
    <scope>NUCLEOTIDE SEQUENCE [LARGE SCALE GENOMIC DNA]</scope>
    <source>
        <strain evidence="11 12">HU44</strain>
    </source>
</reference>
<comment type="caution">
    <text evidence="11">The sequence shown here is derived from an EMBL/GenBank/DDBJ whole genome shotgun (WGS) entry which is preliminary data.</text>
</comment>
<keyword evidence="6 9" id="KW-0133">Cell shape</keyword>
<dbReference type="PROSITE" id="PS52029">
    <property type="entry name" value="LD_TPASE"/>
    <property type="match status" value="1"/>
</dbReference>
<dbReference type="Gene3D" id="2.40.440.10">
    <property type="entry name" value="L,D-transpeptidase catalytic domain-like"/>
    <property type="match status" value="1"/>
</dbReference>
<dbReference type="InterPro" id="IPR006311">
    <property type="entry name" value="TAT_signal"/>
</dbReference>
<dbReference type="InterPro" id="IPR050979">
    <property type="entry name" value="LD-transpeptidase"/>
</dbReference>
<evidence type="ECO:0000313" key="11">
    <source>
        <dbReference type="EMBL" id="MBW9064364.1"/>
    </source>
</evidence>
<dbReference type="CDD" id="cd16913">
    <property type="entry name" value="YkuD_like"/>
    <property type="match status" value="1"/>
</dbReference>
<dbReference type="PANTHER" id="PTHR30582">
    <property type="entry name" value="L,D-TRANSPEPTIDASE"/>
    <property type="match status" value="1"/>
</dbReference>
<comment type="similarity">
    <text evidence="2">Belongs to the YkuD family.</text>
</comment>
<evidence type="ECO:0000256" key="5">
    <source>
        <dbReference type="ARBA" id="ARBA00022801"/>
    </source>
</evidence>
<dbReference type="Proteomes" id="UP000757604">
    <property type="component" value="Unassembled WGS sequence"/>
</dbReference>
<sequence>MNSDDIARRAFVLGGLALMASGCTPAIRRLGEPVSTAFAAAPDRRYRRRYVRYEGNEPPGTIVVDTSQRYLYAVEPGGWAMRYGIGVGEEGRTLKGKATIGRKAVWPSWTPTANMIRRKPHLQQYASGVPGGPHNPLGASALYLYRGGQDTMFRLHGTNEPWTIGQAVSSGCIRLTNEDIVDLYERTPVGTAVLVI</sequence>
<dbReference type="PROSITE" id="PS51318">
    <property type="entry name" value="TAT"/>
    <property type="match status" value="1"/>
</dbReference>
<evidence type="ECO:0000256" key="7">
    <source>
        <dbReference type="ARBA" id="ARBA00022984"/>
    </source>
</evidence>
<protein>
    <submittedName>
        <fullName evidence="11">L,D-transpeptidase</fullName>
    </submittedName>
</protein>
<organism evidence="11 12">
    <name type="scientific">Rhizobium herbae</name>
    <dbReference type="NCBI Taxonomy" id="508661"/>
    <lineage>
        <taxon>Bacteria</taxon>
        <taxon>Pseudomonadati</taxon>
        <taxon>Pseudomonadota</taxon>
        <taxon>Alphaproteobacteria</taxon>
        <taxon>Hyphomicrobiales</taxon>
        <taxon>Rhizobiaceae</taxon>
        <taxon>Rhizobium/Agrobacterium group</taxon>
        <taxon>Rhizobium</taxon>
    </lineage>
</organism>